<keyword evidence="4" id="KW-1185">Reference proteome</keyword>
<reference evidence="3 4" key="1">
    <citation type="submission" date="2024-04" db="EMBL/GenBank/DDBJ databases">
        <title>Phyllosticta paracitricarpa is synonymous to the EU quarantine fungus P. citricarpa based on phylogenomic analyses.</title>
        <authorList>
            <consortium name="Lawrence Berkeley National Laboratory"/>
            <person name="Van Ingen-Buijs V.A."/>
            <person name="Van Westerhoven A.C."/>
            <person name="Haridas S."/>
            <person name="Skiadas P."/>
            <person name="Martin F."/>
            <person name="Groenewald J.Z."/>
            <person name="Crous P.W."/>
            <person name="Seidl M.F."/>
        </authorList>
    </citation>
    <scope>NUCLEOTIDE SEQUENCE [LARGE SCALE GENOMIC DNA]</scope>
    <source>
        <strain evidence="3 4">CBS 123374</strain>
    </source>
</reference>
<gene>
    <name evidence="3" type="ORF">HDK90DRAFT_7036</name>
</gene>
<organism evidence="3 4">
    <name type="scientific">Phyllosticta capitalensis</name>
    <dbReference type="NCBI Taxonomy" id="121624"/>
    <lineage>
        <taxon>Eukaryota</taxon>
        <taxon>Fungi</taxon>
        <taxon>Dikarya</taxon>
        <taxon>Ascomycota</taxon>
        <taxon>Pezizomycotina</taxon>
        <taxon>Dothideomycetes</taxon>
        <taxon>Dothideomycetes incertae sedis</taxon>
        <taxon>Botryosphaeriales</taxon>
        <taxon>Phyllostictaceae</taxon>
        <taxon>Phyllosticta</taxon>
    </lineage>
</organism>
<feature type="transmembrane region" description="Helical" evidence="2">
    <location>
        <begin position="236"/>
        <end position="256"/>
    </location>
</feature>
<accession>A0ABR1Z1J5</accession>
<feature type="transmembrane region" description="Helical" evidence="2">
    <location>
        <begin position="177"/>
        <end position="201"/>
    </location>
</feature>
<evidence type="ECO:0000313" key="3">
    <source>
        <dbReference type="EMBL" id="KAK8246286.1"/>
    </source>
</evidence>
<evidence type="ECO:0000256" key="2">
    <source>
        <dbReference type="SAM" id="Phobius"/>
    </source>
</evidence>
<proteinExistence type="predicted"/>
<feature type="transmembrane region" description="Helical" evidence="2">
    <location>
        <begin position="389"/>
        <end position="407"/>
    </location>
</feature>
<dbReference type="PANTHER" id="PTHR37577">
    <property type="entry name" value="INTEGRAL MEMBRANE PROTEIN"/>
    <property type="match status" value="1"/>
</dbReference>
<dbReference type="InterPro" id="IPR053018">
    <property type="entry name" value="Elsinochrome_Biosynth-Asso"/>
</dbReference>
<feature type="transmembrane region" description="Helical" evidence="2">
    <location>
        <begin position="142"/>
        <end position="165"/>
    </location>
</feature>
<evidence type="ECO:0000313" key="4">
    <source>
        <dbReference type="Proteomes" id="UP001492380"/>
    </source>
</evidence>
<keyword evidence="2" id="KW-1133">Transmembrane helix</keyword>
<dbReference type="EMBL" id="JBBWRZ010000001">
    <property type="protein sequence ID" value="KAK8246286.1"/>
    <property type="molecule type" value="Genomic_DNA"/>
</dbReference>
<feature type="transmembrane region" description="Helical" evidence="2">
    <location>
        <begin position="319"/>
        <end position="341"/>
    </location>
</feature>
<comment type="caution">
    <text evidence="3">The sequence shown here is derived from an EMBL/GenBank/DDBJ whole genome shotgun (WGS) entry which is preliminary data.</text>
</comment>
<keyword evidence="2" id="KW-0472">Membrane</keyword>
<sequence length="498" mass="55518">MAIEDFVAFEIGTFYSKDGKCKADADVAGIGVVVSFTAAAVLTTSLSICAALLDGLVDMDSAIPPKALHAISRRSLGRLITIERAKFGRQLLDRLMLALADQQLLTGIALLISGYIRARNPRLLNTEENSYIFLLWEPHFHLIIYLSCLASSSHLASVLTLKSYFASHSAVAQLRLVLIFIFAILLVASICFAFPFSLVYISRTLYSTSPIYLWVDIKYELCKIFPETCPSKAKTAWILISFYLVSGLVILYPFWISICQISPKIRESTTESMSRLWKSKNKLFPMYWIRCVSKSLRNRPGSSATARCLRAIPSRIKSALILLAFGTTAMAFYMQLLFASISLTYTMAQKFALAPDKLLNYLDEEVDWSTTKVCSLNVDEANTWNFGQMLPLILLFQFILAGMGAFYELRDESQHELPHARVPTELFPLASCERTSFETTRLESDGLHQEMVPLQTTSSFSSRSSLGADLASQSSLASGSDAKDVDSSRRRAGRRSTF</sequence>
<protein>
    <submittedName>
        <fullName evidence="3">Uncharacterized protein</fullName>
    </submittedName>
</protein>
<feature type="region of interest" description="Disordered" evidence="1">
    <location>
        <begin position="471"/>
        <end position="498"/>
    </location>
</feature>
<name>A0ABR1Z1J5_9PEZI</name>
<keyword evidence="2" id="KW-0812">Transmembrane</keyword>
<dbReference type="PANTHER" id="PTHR37577:SF1">
    <property type="entry name" value="INTEGRAL MEMBRANE PROTEIN"/>
    <property type="match status" value="1"/>
</dbReference>
<evidence type="ECO:0000256" key="1">
    <source>
        <dbReference type="SAM" id="MobiDB-lite"/>
    </source>
</evidence>
<feature type="transmembrane region" description="Helical" evidence="2">
    <location>
        <begin position="27"/>
        <end position="53"/>
    </location>
</feature>
<dbReference type="Proteomes" id="UP001492380">
    <property type="component" value="Unassembled WGS sequence"/>
</dbReference>